<feature type="transmembrane region" description="Helical" evidence="6">
    <location>
        <begin position="160"/>
        <end position="177"/>
    </location>
</feature>
<dbReference type="PANTHER" id="PTHR23513">
    <property type="entry name" value="INTEGRAL MEMBRANE EFFLUX PROTEIN-RELATED"/>
    <property type="match status" value="1"/>
</dbReference>
<dbReference type="RefSeq" id="WP_252809448.1">
    <property type="nucleotide sequence ID" value="NZ_BAAABM010000010.1"/>
</dbReference>
<keyword evidence="2" id="KW-1003">Cell membrane</keyword>
<evidence type="ECO:0000256" key="4">
    <source>
        <dbReference type="ARBA" id="ARBA00022989"/>
    </source>
</evidence>
<dbReference type="InterPro" id="IPR020846">
    <property type="entry name" value="MFS_dom"/>
</dbReference>
<evidence type="ECO:0000313" key="8">
    <source>
        <dbReference type="EMBL" id="GAA0328102.1"/>
    </source>
</evidence>
<feature type="transmembrane region" description="Helical" evidence="6">
    <location>
        <begin position="293"/>
        <end position="311"/>
    </location>
</feature>
<dbReference type="InterPro" id="IPR011701">
    <property type="entry name" value="MFS"/>
</dbReference>
<dbReference type="EMBL" id="BAAABM010000010">
    <property type="protein sequence ID" value="GAA0328102.1"/>
    <property type="molecule type" value="Genomic_DNA"/>
</dbReference>
<comment type="subcellular location">
    <subcellularLocation>
        <location evidence="1">Cell membrane</location>
        <topology evidence="1">Multi-pass membrane protein</topology>
    </subcellularLocation>
</comment>
<proteinExistence type="predicted"/>
<evidence type="ECO:0000256" key="3">
    <source>
        <dbReference type="ARBA" id="ARBA00022692"/>
    </source>
</evidence>
<keyword evidence="4 6" id="KW-1133">Transmembrane helix</keyword>
<dbReference type="PANTHER" id="PTHR23513:SF6">
    <property type="entry name" value="MAJOR FACILITATOR SUPERFAMILY ASSOCIATED DOMAIN-CONTAINING PROTEIN"/>
    <property type="match status" value="1"/>
</dbReference>
<feature type="transmembrane region" description="Helical" evidence="6">
    <location>
        <begin position="116"/>
        <end position="139"/>
    </location>
</feature>
<dbReference type="SUPFAM" id="SSF103473">
    <property type="entry name" value="MFS general substrate transporter"/>
    <property type="match status" value="1"/>
</dbReference>
<dbReference type="Proteomes" id="UP001501822">
    <property type="component" value="Unassembled WGS sequence"/>
</dbReference>
<protein>
    <submittedName>
        <fullName evidence="8">MFS transporter</fullName>
    </submittedName>
</protein>
<evidence type="ECO:0000256" key="5">
    <source>
        <dbReference type="ARBA" id="ARBA00023136"/>
    </source>
</evidence>
<dbReference type="InterPro" id="IPR022324">
    <property type="entry name" value="Bacilysin_exporter_BacE_put"/>
</dbReference>
<feature type="domain" description="Major facilitator superfamily (MFS) profile" evidence="7">
    <location>
        <begin position="1"/>
        <end position="206"/>
    </location>
</feature>
<evidence type="ECO:0000256" key="2">
    <source>
        <dbReference type="ARBA" id="ARBA00022475"/>
    </source>
</evidence>
<keyword evidence="5 6" id="KW-0472">Membrane</keyword>
<evidence type="ECO:0000256" key="6">
    <source>
        <dbReference type="SAM" id="Phobius"/>
    </source>
</evidence>
<evidence type="ECO:0000259" key="7">
    <source>
        <dbReference type="PROSITE" id="PS50850"/>
    </source>
</evidence>
<dbReference type="Gene3D" id="1.20.1250.20">
    <property type="entry name" value="MFS general substrate transporter like domains"/>
    <property type="match status" value="1"/>
</dbReference>
<feature type="transmembrane region" description="Helical" evidence="6">
    <location>
        <begin position="380"/>
        <end position="399"/>
    </location>
</feature>
<dbReference type="CDD" id="cd06173">
    <property type="entry name" value="MFS_MefA_like"/>
    <property type="match status" value="1"/>
</dbReference>
<feature type="transmembrane region" description="Helical" evidence="6">
    <location>
        <begin position="222"/>
        <end position="243"/>
    </location>
</feature>
<sequence>MIRTLIAAIKSPLTTGPMAVRGFPRLVAGQFTSSIGDMCTAIALPWLILSVSGGPVLLGSVLACYGISRAVTIPLGGILTDRYGARPIMLSTDLVRCALTALLGVLAYAVTPSFAWLAPIALVLGACGGLFVPASFALLPSVLSDADLTAGNSMSSTATRLGSLLGPALGGILISAFGPGPALFVDAATYLVSAATLYALAVPKASADQDRDAEQAVTFRAVLFRGRFLQIVLVTAAIGNLVYTGVSEVALPALAHRDYGAGGYGTMLAGLSAGLIAGSLLARLEWQGLRSAYLLAILGLVMGLSVALVPFTGGLAGATVCITAFSVANGWSGIVLMTMLQLWAPRHLLARVMSVMLLAMSGTFPISAALSGWAVDRLGVSVLFPVAGCAIAVAILWAVTHSTFRNVNPGDRYTEELEPVAGTAGPAG</sequence>
<reference evidence="9" key="1">
    <citation type="journal article" date="2019" name="Int. J. Syst. Evol. Microbiol.">
        <title>The Global Catalogue of Microorganisms (GCM) 10K type strain sequencing project: providing services to taxonomists for standard genome sequencing and annotation.</title>
        <authorList>
            <consortium name="The Broad Institute Genomics Platform"/>
            <consortium name="The Broad Institute Genome Sequencing Center for Infectious Disease"/>
            <person name="Wu L."/>
            <person name="Ma J."/>
        </authorList>
    </citation>
    <scope>NUCLEOTIDE SEQUENCE [LARGE SCALE GENOMIC DNA]</scope>
    <source>
        <strain evidence="9">JCM 3146</strain>
    </source>
</reference>
<comment type="caution">
    <text evidence="8">The sequence shown here is derived from an EMBL/GenBank/DDBJ whole genome shotgun (WGS) entry which is preliminary data.</text>
</comment>
<name>A0ABP3FY00_9ACTN</name>
<dbReference type="PROSITE" id="PS50850">
    <property type="entry name" value="MFS"/>
    <property type="match status" value="1"/>
</dbReference>
<keyword evidence="3 6" id="KW-0812">Transmembrane</keyword>
<dbReference type="Pfam" id="PF07690">
    <property type="entry name" value="MFS_1"/>
    <property type="match status" value="1"/>
</dbReference>
<feature type="transmembrane region" description="Helical" evidence="6">
    <location>
        <begin position="352"/>
        <end position="374"/>
    </location>
</feature>
<feature type="transmembrane region" description="Helical" evidence="6">
    <location>
        <begin position="183"/>
        <end position="201"/>
    </location>
</feature>
<dbReference type="InterPro" id="IPR036259">
    <property type="entry name" value="MFS_trans_sf"/>
</dbReference>
<keyword evidence="9" id="KW-1185">Reference proteome</keyword>
<accession>A0ABP3FY00</accession>
<organism evidence="8 9">
    <name type="scientific">Actinoallomurus spadix</name>
    <dbReference type="NCBI Taxonomy" id="79912"/>
    <lineage>
        <taxon>Bacteria</taxon>
        <taxon>Bacillati</taxon>
        <taxon>Actinomycetota</taxon>
        <taxon>Actinomycetes</taxon>
        <taxon>Streptosporangiales</taxon>
        <taxon>Thermomonosporaceae</taxon>
        <taxon>Actinoallomurus</taxon>
    </lineage>
</organism>
<gene>
    <name evidence="8" type="ORF">GCM10010151_17560</name>
</gene>
<feature type="transmembrane region" description="Helical" evidence="6">
    <location>
        <begin position="317"/>
        <end position="340"/>
    </location>
</feature>
<evidence type="ECO:0000256" key="1">
    <source>
        <dbReference type="ARBA" id="ARBA00004651"/>
    </source>
</evidence>
<dbReference type="PRINTS" id="PR01988">
    <property type="entry name" value="EXPORTERBACE"/>
</dbReference>
<evidence type="ECO:0000313" key="9">
    <source>
        <dbReference type="Proteomes" id="UP001501822"/>
    </source>
</evidence>
<feature type="transmembrane region" description="Helical" evidence="6">
    <location>
        <begin position="263"/>
        <end position="281"/>
    </location>
</feature>
<feature type="transmembrane region" description="Helical" evidence="6">
    <location>
        <begin position="88"/>
        <end position="110"/>
    </location>
</feature>